<accession>A0A239HPK9</accession>
<evidence type="ECO:0000256" key="6">
    <source>
        <dbReference type="SAM" id="Phobius"/>
    </source>
</evidence>
<sequence>MDAILPPWPLLSGFLLASLLLAVMPGPGVLYIVTRSLVQGRASGLASAAGVALANLANALAASFGLAALFAVSSAAFTLVRLAGALYLVWLGLRMLLSRVDVAGASPPAPASPLDVFRDGVVVALFNPKTTIFFAAFLPQFLAPQAQGVMPILTLGMAFVAIAALTDACYAIAAGMMAPRLTRIGRRLGGAIFLGLGLLAAFAGDQRSR</sequence>
<dbReference type="RefSeq" id="WP_089399690.1">
    <property type="nucleotide sequence ID" value="NZ_FZOT01000007.1"/>
</dbReference>
<dbReference type="Proteomes" id="UP000198284">
    <property type="component" value="Unassembled WGS sequence"/>
</dbReference>
<evidence type="ECO:0000313" key="7">
    <source>
        <dbReference type="EMBL" id="SNS83151.1"/>
    </source>
</evidence>
<feature type="transmembrane region" description="Helical" evidence="6">
    <location>
        <begin position="184"/>
        <end position="203"/>
    </location>
</feature>
<dbReference type="OrthoDB" id="9804822at2"/>
<dbReference type="AlphaFoldDB" id="A0A239HPK9"/>
<evidence type="ECO:0000256" key="1">
    <source>
        <dbReference type="ARBA" id="ARBA00004651"/>
    </source>
</evidence>
<dbReference type="InterPro" id="IPR001123">
    <property type="entry name" value="LeuE-type"/>
</dbReference>
<reference evidence="7 8" key="1">
    <citation type="submission" date="2017-06" db="EMBL/GenBank/DDBJ databases">
        <authorList>
            <person name="Kim H.J."/>
            <person name="Triplett B.A."/>
        </authorList>
    </citation>
    <scope>NUCLEOTIDE SEQUENCE [LARGE SCALE GENOMIC DNA]</scope>
    <source>
        <strain evidence="7 8">U15</strain>
    </source>
</reference>
<dbReference type="PANTHER" id="PTHR30086">
    <property type="entry name" value="ARGININE EXPORTER PROTEIN ARGO"/>
    <property type="match status" value="1"/>
</dbReference>
<dbReference type="EMBL" id="FZOT01000007">
    <property type="protein sequence ID" value="SNS83151.1"/>
    <property type="molecule type" value="Genomic_DNA"/>
</dbReference>
<keyword evidence="5 6" id="KW-0472">Membrane</keyword>
<proteinExistence type="predicted"/>
<evidence type="ECO:0000313" key="8">
    <source>
        <dbReference type="Proteomes" id="UP000198284"/>
    </source>
</evidence>
<dbReference type="PANTHER" id="PTHR30086:SF20">
    <property type="entry name" value="ARGININE EXPORTER PROTEIN ARGO-RELATED"/>
    <property type="match status" value="1"/>
</dbReference>
<feature type="transmembrane region" description="Helical" evidence="6">
    <location>
        <begin position="45"/>
        <end position="69"/>
    </location>
</feature>
<feature type="transmembrane region" description="Helical" evidence="6">
    <location>
        <begin position="75"/>
        <end position="93"/>
    </location>
</feature>
<evidence type="ECO:0000256" key="5">
    <source>
        <dbReference type="ARBA" id="ARBA00023136"/>
    </source>
</evidence>
<keyword evidence="3 6" id="KW-0812">Transmembrane</keyword>
<protein>
    <submittedName>
        <fullName evidence="7">Threonine/homoserine/homoserine lactone efflux protein</fullName>
    </submittedName>
</protein>
<dbReference type="GO" id="GO:0005886">
    <property type="term" value="C:plasma membrane"/>
    <property type="evidence" value="ECO:0007669"/>
    <property type="project" value="UniProtKB-SubCell"/>
</dbReference>
<keyword evidence="2" id="KW-1003">Cell membrane</keyword>
<comment type="subcellular location">
    <subcellularLocation>
        <location evidence="1">Cell membrane</location>
        <topology evidence="1">Multi-pass membrane protein</topology>
    </subcellularLocation>
</comment>
<organism evidence="7 8">
    <name type="scientific">Noviherbaspirillum humi</name>
    <dbReference type="NCBI Taxonomy" id="1688639"/>
    <lineage>
        <taxon>Bacteria</taxon>
        <taxon>Pseudomonadati</taxon>
        <taxon>Pseudomonadota</taxon>
        <taxon>Betaproteobacteria</taxon>
        <taxon>Burkholderiales</taxon>
        <taxon>Oxalobacteraceae</taxon>
        <taxon>Noviherbaspirillum</taxon>
    </lineage>
</organism>
<evidence type="ECO:0000256" key="4">
    <source>
        <dbReference type="ARBA" id="ARBA00022989"/>
    </source>
</evidence>
<feature type="transmembrane region" description="Helical" evidence="6">
    <location>
        <begin position="121"/>
        <end position="142"/>
    </location>
</feature>
<dbReference type="PIRSF" id="PIRSF006324">
    <property type="entry name" value="LeuE"/>
    <property type="match status" value="1"/>
</dbReference>
<dbReference type="GO" id="GO:0015171">
    <property type="term" value="F:amino acid transmembrane transporter activity"/>
    <property type="evidence" value="ECO:0007669"/>
    <property type="project" value="TreeGrafter"/>
</dbReference>
<keyword evidence="8" id="KW-1185">Reference proteome</keyword>
<evidence type="ECO:0000256" key="2">
    <source>
        <dbReference type="ARBA" id="ARBA00022475"/>
    </source>
</evidence>
<dbReference type="Pfam" id="PF01810">
    <property type="entry name" value="LysE"/>
    <property type="match status" value="1"/>
</dbReference>
<feature type="transmembrane region" description="Helical" evidence="6">
    <location>
        <begin position="12"/>
        <end position="33"/>
    </location>
</feature>
<name>A0A239HPK9_9BURK</name>
<feature type="transmembrane region" description="Helical" evidence="6">
    <location>
        <begin position="148"/>
        <end position="172"/>
    </location>
</feature>
<gene>
    <name evidence="7" type="ORF">SAMN06265795_10796</name>
</gene>
<evidence type="ECO:0000256" key="3">
    <source>
        <dbReference type="ARBA" id="ARBA00022692"/>
    </source>
</evidence>
<keyword evidence="4 6" id="KW-1133">Transmembrane helix</keyword>